<sequence>MNFQEMKTNLHQEREKLKQMTFRKKLSYIFDYYRWPIFLSVCLIVLIALLGDIFYQGTKENVILGFATNDDWRLFDTETVKKQFSQYLGIDDSRERIVFDASLYVDLDSSVDYVVGSQGQIAATTANQSLDFLITTPELTEHYASLLPLKDLDTFLPEDLHEALSDKLVSLPNADGELQACAIDLSQSRFMKQAWDNPVYEGLTPFYLIITDFSPHPDAVLSFIRYAFNL</sequence>
<evidence type="ECO:0000256" key="1">
    <source>
        <dbReference type="SAM" id="Phobius"/>
    </source>
</evidence>
<dbReference type="EMBL" id="DVLT01000049">
    <property type="protein sequence ID" value="HIU03213.1"/>
    <property type="molecule type" value="Genomic_DNA"/>
</dbReference>
<name>A0A9D1KX95_9FIRM</name>
<feature type="transmembrane region" description="Helical" evidence="1">
    <location>
        <begin position="32"/>
        <end position="55"/>
    </location>
</feature>
<accession>A0A9D1KX95</accession>
<gene>
    <name evidence="2" type="ORF">IAB63_08185</name>
</gene>
<proteinExistence type="predicted"/>
<evidence type="ECO:0000313" key="2">
    <source>
        <dbReference type="EMBL" id="HIU03213.1"/>
    </source>
</evidence>
<reference evidence="2" key="1">
    <citation type="submission" date="2020-10" db="EMBL/GenBank/DDBJ databases">
        <authorList>
            <person name="Gilroy R."/>
        </authorList>
    </citation>
    <scope>NUCLEOTIDE SEQUENCE</scope>
    <source>
        <strain evidence="2">CHK187-14744</strain>
    </source>
</reference>
<dbReference type="AlphaFoldDB" id="A0A9D1KX95"/>
<dbReference type="Proteomes" id="UP000824164">
    <property type="component" value="Unassembled WGS sequence"/>
</dbReference>
<keyword evidence="1" id="KW-0472">Membrane</keyword>
<comment type="caution">
    <text evidence="2">The sequence shown here is derived from an EMBL/GenBank/DDBJ whole genome shotgun (WGS) entry which is preliminary data.</text>
</comment>
<keyword evidence="1" id="KW-0812">Transmembrane</keyword>
<evidence type="ECO:0000313" key="3">
    <source>
        <dbReference type="Proteomes" id="UP000824164"/>
    </source>
</evidence>
<protein>
    <submittedName>
        <fullName evidence="2">Uncharacterized protein</fullName>
    </submittedName>
</protein>
<organism evidence="2 3">
    <name type="scientific">Candidatus Onthocola gallistercoris</name>
    <dbReference type="NCBI Taxonomy" id="2840876"/>
    <lineage>
        <taxon>Bacteria</taxon>
        <taxon>Bacillati</taxon>
        <taxon>Bacillota</taxon>
        <taxon>Bacilli</taxon>
        <taxon>Candidatus Onthocola</taxon>
    </lineage>
</organism>
<keyword evidence="1" id="KW-1133">Transmembrane helix</keyword>
<reference evidence="2" key="2">
    <citation type="journal article" date="2021" name="PeerJ">
        <title>Extensive microbial diversity within the chicken gut microbiome revealed by metagenomics and culture.</title>
        <authorList>
            <person name="Gilroy R."/>
            <person name="Ravi A."/>
            <person name="Getino M."/>
            <person name="Pursley I."/>
            <person name="Horton D.L."/>
            <person name="Alikhan N.F."/>
            <person name="Baker D."/>
            <person name="Gharbi K."/>
            <person name="Hall N."/>
            <person name="Watson M."/>
            <person name="Adriaenssens E.M."/>
            <person name="Foster-Nyarko E."/>
            <person name="Jarju S."/>
            <person name="Secka A."/>
            <person name="Antonio M."/>
            <person name="Oren A."/>
            <person name="Chaudhuri R.R."/>
            <person name="La Ragione R."/>
            <person name="Hildebrand F."/>
            <person name="Pallen M.J."/>
        </authorList>
    </citation>
    <scope>NUCLEOTIDE SEQUENCE</scope>
    <source>
        <strain evidence="2">CHK187-14744</strain>
    </source>
</reference>